<dbReference type="InParanoid" id="F0XCN8"/>
<keyword evidence="2" id="KW-1185">Reference proteome</keyword>
<dbReference type="HOGENOM" id="CLU_1434580_0_0_1"/>
<dbReference type="RefSeq" id="XP_014173616.1">
    <property type="nucleotide sequence ID" value="XM_014318141.1"/>
</dbReference>
<evidence type="ECO:0000313" key="1">
    <source>
        <dbReference type="EMBL" id="EFX04134.1"/>
    </source>
</evidence>
<dbReference type="AlphaFoldDB" id="F0XCN8"/>
<accession>F0XCN8</accession>
<gene>
    <name evidence="1" type="ORF">CMQ_1062</name>
</gene>
<reference evidence="1 2" key="1">
    <citation type="journal article" date="2011" name="Proc. Natl. Acad. Sci. U.S.A.">
        <title>Genome and transcriptome analyses of the mountain pine beetle-fungal symbiont Grosmannia clavigera, a lodgepole pine pathogen.</title>
        <authorList>
            <person name="DiGuistini S."/>
            <person name="Wang Y."/>
            <person name="Liao N.Y."/>
            <person name="Taylor G."/>
            <person name="Tanguay P."/>
            <person name="Feau N."/>
            <person name="Henrissat B."/>
            <person name="Chan S.K."/>
            <person name="Hesse-Orce U."/>
            <person name="Alamouti S.M."/>
            <person name="Tsui C.K.M."/>
            <person name="Docking R.T."/>
            <person name="Levasseur A."/>
            <person name="Haridas S."/>
            <person name="Robertson G."/>
            <person name="Birol I."/>
            <person name="Holt R.A."/>
            <person name="Marra M.A."/>
            <person name="Hamelin R.C."/>
            <person name="Hirst M."/>
            <person name="Jones S.J.M."/>
            <person name="Bohlmann J."/>
            <person name="Breuil C."/>
        </authorList>
    </citation>
    <scope>NUCLEOTIDE SEQUENCE [LARGE SCALE GENOMIC DNA]</scope>
    <source>
        <strain evidence="2">kw1407 / UAMH 11150</strain>
    </source>
</reference>
<dbReference type="GeneID" id="25973899"/>
<name>F0XCN8_GROCL</name>
<protein>
    <submittedName>
        <fullName evidence="1">Uncharacterized protein</fullName>
    </submittedName>
</protein>
<dbReference type="EMBL" id="GL629765">
    <property type="protein sequence ID" value="EFX04134.1"/>
    <property type="molecule type" value="Genomic_DNA"/>
</dbReference>
<sequence length="189" mass="19581">MEQDMGGEAETYYGGEFDDLAFVEELAQPGKGSVGDGDAAGHLVRVDEHGPLGLGEGSGLAGGRCKQLIVAVEREGAIELGHVEAGGRDAGLSGQRGVVAPFVPGMVDDGDATYGELAQVSCQSRRLRAHRPQKGVPAIGDGGRVQQRQPAALAEAPPPIFGYLCGGRAFPANALKEYRLAVVSSIENK</sequence>
<evidence type="ECO:0000313" key="2">
    <source>
        <dbReference type="Proteomes" id="UP000007796"/>
    </source>
</evidence>
<proteinExistence type="predicted"/>
<dbReference type="Proteomes" id="UP000007796">
    <property type="component" value="Unassembled WGS sequence"/>
</dbReference>
<organism evidence="2">
    <name type="scientific">Grosmannia clavigera (strain kw1407 / UAMH 11150)</name>
    <name type="common">Blue stain fungus</name>
    <name type="synonym">Graphiocladiella clavigera</name>
    <dbReference type="NCBI Taxonomy" id="655863"/>
    <lineage>
        <taxon>Eukaryota</taxon>
        <taxon>Fungi</taxon>
        <taxon>Dikarya</taxon>
        <taxon>Ascomycota</taxon>
        <taxon>Pezizomycotina</taxon>
        <taxon>Sordariomycetes</taxon>
        <taxon>Sordariomycetidae</taxon>
        <taxon>Ophiostomatales</taxon>
        <taxon>Ophiostomataceae</taxon>
        <taxon>Leptographium</taxon>
    </lineage>
</organism>